<dbReference type="PRINTS" id="PR00385">
    <property type="entry name" value="P450"/>
</dbReference>
<accession>A0ABR2VCP2</accession>
<dbReference type="InterPro" id="IPR017972">
    <property type="entry name" value="Cyt_P450_CS"/>
</dbReference>
<evidence type="ECO:0000313" key="8">
    <source>
        <dbReference type="Proteomes" id="UP001408356"/>
    </source>
</evidence>
<organism evidence="7 8">
    <name type="scientific">Seiridium unicorne</name>
    <dbReference type="NCBI Taxonomy" id="138068"/>
    <lineage>
        <taxon>Eukaryota</taxon>
        <taxon>Fungi</taxon>
        <taxon>Dikarya</taxon>
        <taxon>Ascomycota</taxon>
        <taxon>Pezizomycotina</taxon>
        <taxon>Sordariomycetes</taxon>
        <taxon>Xylariomycetidae</taxon>
        <taxon>Amphisphaeriales</taxon>
        <taxon>Sporocadaceae</taxon>
        <taxon>Seiridium</taxon>
    </lineage>
</organism>
<dbReference type="InterPro" id="IPR002401">
    <property type="entry name" value="Cyt_P450_E_grp-I"/>
</dbReference>
<evidence type="ECO:0000256" key="2">
    <source>
        <dbReference type="ARBA" id="ARBA00022723"/>
    </source>
</evidence>
<gene>
    <name evidence="7" type="ORF">SUNI508_13686</name>
</gene>
<evidence type="ECO:0000256" key="5">
    <source>
        <dbReference type="RuleBase" id="RU000461"/>
    </source>
</evidence>
<keyword evidence="5" id="KW-0349">Heme</keyword>
<keyword evidence="8" id="KW-1185">Reference proteome</keyword>
<dbReference type="PROSITE" id="PS00086">
    <property type="entry name" value="CYTOCHROME_P450"/>
    <property type="match status" value="1"/>
</dbReference>
<dbReference type="Proteomes" id="UP001408356">
    <property type="component" value="Unassembled WGS sequence"/>
</dbReference>
<name>A0ABR2VCP2_9PEZI</name>
<keyword evidence="6" id="KW-0732">Signal</keyword>
<evidence type="ECO:0000256" key="4">
    <source>
        <dbReference type="ARBA" id="ARBA00023004"/>
    </source>
</evidence>
<feature type="signal peptide" evidence="6">
    <location>
        <begin position="1"/>
        <end position="27"/>
    </location>
</feature>
<dbReference type="InterPro" id="IPR050364">
    <property type="entry name" value="Cytochrome_P450_fung"/>
</dbReference>
<evidence type="ECO:0000313" key="7">
    <source>
        <dbReference type="EMBL" id="KAK9424363.1"/>
    </source>
</evidence>
<dbReference type="InterPro" id="IPR001128">
    <property type="entry name" value="Cyt_P450"/>
</dbReference>
<keyword evidence="4 5" id="KW-0408">Iron</keyword>
<feature type="chain" id="PRO_5047247153" evidence="6">
    <location>
        <begin position="28"/>
        <end position="537"/>
    </location>
</feature>
<evidence type="ECO:0000256" key="6">
    <source>
        <dbReference type="SAM" id="SignalP"/>
    </source>
</evidence>
<dbReference type="PANTHER" id="PTHR46300">
    <property type="entry name" value="P450, PUTATIVE (EUROFUNG)-RELATED-RELATED"/>
    <property type="match status" value="1"/>
</dbReference>
<keyword evidence="2 5" id="KW-0479">Metal-binding</keyword>
<protein>
    <submittedName>
        <fullName evidence="7">O-methylsterigmatocystin oxidoreductase</fullName>
    </submittedName>
</protein>
<dbReference type="SUPFAM" id="SSF48264">
    <property type="entry name" value="Cytochrome P450"/>
    <property type="match status" value="1"/>
</dbReference>
<sequence>MIDPKTILLTFAAILLLAVFLARQSDGLKTIPGPKGLPLIGNTHQLGRYPQRKYLEWSAQYGELFKVQIGLQNWVFLNTPEAVRDILDRQSAATSGRPGMPVVSDLISGGQRFLLMTYTPRWRKLRAMVHKLLTPKASEVFKPSQEFETKQLLFDILTKNEDQESFYQHVRRYTTSIVMTSTYGRRVPVWDCEDVREIYGLMKEFSESASPGAYIAELIPWLANLPVYMQWWRGSALKLYARQRDIWMKYWNTLQSQADAGLAPECFGKQFRESDFQKQGISEEQAAFVAGTMIEAGSETTSSALNSAIKYLIRFPDAQVLARKELASQVGDNRVPNFGDEDALPYIRAMVKEVLRIRPVTTIGSPHYTTADITYKNYVIPKDTVVTLCQYTIHYDARRWENPEDFIPSRYLGHPLKAGAYAASGDAEGRDHFDFGAGRRICPGMHLAENSLFITLASILWLFEIKAPLDVDGNEEFVDISDAAYEDGANTLPKQYRARFVPVNEQRAQTLIQTWDQARVAGFTLGNVHVNEDGVIL</sequence>
<keyword evidence="3 5" id="KW-0560">Oxidoreductase</keyword>
<proteinExistence type="inferred from homology"/>
<dbReference type="PRINTS" id="PR00463">
    <property type="entry name" value="EP450I"/>
</dbReference>
<evidence type="ECO:0000256" key="3">
    <source>
        <dbReference type="ARBA" id="ARBA00023002"/>
    </source>
</evidence>
<dbReference type="InterPro" id="IPR036396">
    <property type="entry name" value="Cyt_P450_sf"/>
</dbReference>
<dbReference type="Gene3D" id="1.10.630.10">
    <property type="entry name" value="Cytochrome P450"/>
    <property type="match status" value="1"/>
</dbReference>
<comment type="caution">
    <text evidence="7">The sequence shown here is derived from an EMBL/GenBank/DDBJ whole genome shotgun (WGS) entry which is preliminary data.</text>
</comment>
<evidence type="ECO:0000256" key="1">
    <source>
        <dbReference type="ARBA" id="ARBA00010617"/>
    </source>
</evidence>
<keyword evidence="5" id="KW-0503">Monooxygenase</keyword>
<comment type="similarity">
    <text evidence="1 5">Belongs to the cytochrome P450 family.</text>
</comment>
<dbReference type="PANTHER" id="PTHR46300:SF11">
    <property type="entry name" value="OXIDOREDUCTASE, PUTATIVE-RELATED"/>
    <property type="match status" value="1"/>
</dbReference>
<dbReference type="EMBL" id="JARVKF010000041">
    <property type="protein sequence ID" value="KAK9424363.1"/>
    <property type="molecule type" value="Genomic_DNA"/>
</dbReference>
<dbReference type="Pfam" id="PF00067">
    <property type="entry name" value="p450"/>
    <property type="match status" value="1"/>
</dbReference>
<dbReference type="CDD" id="cd11065">
    <property type="entry name" value="CYP64-like"/>
    <property type="match status" value="1"/>
</dbReference>
<reference evidence="7 8" key="1">
    <citation type="journal article" date="2024" name="J. Plant Pathol.">
        <title>Sequence and assembly of the genome of Seiridium unicorne, isolate CBS 538.82, causal agent of cypress canker disease.</title>
        <authorList>
            <person name="Scali E."/>
            <person name="Rocca G.D."/>
            <person name="Danti R."/>
            <person name="Garbelotto M."/>
            <person name="Barberini S."/>
            <person name="Baroncelli R."/>
            <person name="Emiliani G."/>
        </authorList>
    </citation>
    <scope>NUCLEOTIDE SEQUENCE [LARGE SCALE GENOMIC DNA]</scope>
    <source>
        <strain evidence="7 8">BM-138-508</strain>
    </source>
</reference>